<dbReference type="EMBL" id="GBRH01276521">
    <property type="protein sequence ID" value="JAD21374.1"/>
    <property type="molecule type" value="Transcribed_RNA"/>
</dbReference>
<dbReference type="AlphaFoldDB" id="A0A0A8Y5V7"/>
<reference evidence="1" key="2">
    <citation type="journal article" date="2015" name="Data Brief">
        <title>Shoot transcriptome of the giant reed, Arundo donax.</title>
        <authorList>
            <person name="Barrero R.A."/>
            <person name="Guerrero F.D."/>
            <person name="Moolhuijzen P."/>
            <person name="Goolsby J.A."/>
            <person name="Tidwell J."/>
            <person name="Bellgard S.E."/>
            <person name="Bellgard M.I."/>
        </authorList>
    </citation>
    <scope>NUCLEOTIDE SEQUENCE</scope>
    <source>
        <tissue evidence="1">Shoot tissue taken approximately 20 cm above the soil surface</tissue>
    </source>
</reference>
<organism evidence="1">
    <name type="scientific">Arundo donax</name>
    <name type="common">Giant reed</name>
    <name type="synonym">Donax arundinaceus</name>
    <dbReference type="NCBI Taxonomy" id="35708"/>
    <lineage>
        <taxon>Eukaryota</taxon>
        <taxon>Viridiplantae</taxon>
        <taxon>Streptophyta</taxon>
        <taxon>Embryophyta</taxon>
        <taxon>Tracheophyta</taxon>
        <taxon>Spermatophyta</taxon>
        <taxon>Magnoliopsida</taxon>
        <taxon>Liliopsida</taxon>
        <taxon>Poales</taxon>
        <taxon>Poaceae</taxon>
        <taxon>PACMAD clade</taxon>
        <taxon>Arundinoideae</taxon>
        <taxon>Arundineae</taxon>
        <taxon>Arundo</taxon>
    </lineage>
</organism>
<reference evidence="1" key="1">
    <citation type="submission" date="2014-09" db="EMBL/GenBank/DDBJ databases">
        <authorList>
            <person name="Magalhaes I.L.F."/>
            <person name="Oliveira U."/>
            <person name="Santos F.R."/>
            <person name="Vidigal T.H.D.A."/>
            <person name="Brescovit A.D."/>
            <person name="Santos A.J."/>
        </authorList>
    </citation>
    <scope>NUCLEOTIDE SEQUENCE</scope>
    <source>
        <tissue evidence="1">Shoot tissue taken approximately 20 cm above the soil surface</tissue>
    </source>
</reference>
<accession>A0A0A8Y5V7</accession>
<proteinExistence type="predicted"/>
<protein>
    <submittedName>
        <fullName evidence="1">Uncharacterized protein</fullName>
    </submittedName>
</protein>
<name>A0A0A8Y5V7_ARUDO</name>
<sequence length="30" mass="3402">MCLIKYSVIHKELIYICATILCLIGPHNKA</sequence>
<evidence type="ECO:0000313" key="1">
    <source>
        <dbReference type="EMBL" id="JAD21374.1"/>
    </source>
</evidence>